<proteinExistence type="predicted"/>
<organism evidence="1 2">
    <name type="scientific">Herbiconiux daphne</name>
    <dbReference type="NCBI Taxonomy" id="2970914"/>
    <lineage>
        <taxon>Bacteria</taxon>
        <taxon>Bacillati</taxon>
        <taxon>Actinomycetota</taxon>
        <taxon>Actinomycetes</taxon>
        <taxon>Micrococcales</taxon>
        <taxon>Microbacteriaceae</taxon>
        <taxon>Herbiconiux</taxon>
    </lineage>
</organism>
<name>A0ABT2HBH3_9MICO</name>
<accession>A0ABT2HBH3</accession>
<dbReference type="Proteomes" id="UP001165586">
    <property type="component" value="Unassembled WGS sequence"/>
</dbReference>
<gene>
    <name evidence="1" type="ORF">N1032_26290</name>
</gene>
<evidence type="ECO:0000313" key="1">
    <source>
        <dbReference type="EMBL" id="MCS5737243.1"/>
    </source>
</evidence>
<protein>
    <submittedName>
        <fullName evidence="1">Uncharacterized protein</fullName>
    </submittedName>
</protein>
<reference evidence="1" key="1">
    <citation type="submission" date="2022-08" db="EMBL/GenBank/DDBJ databases">
        <authorList>
            <person name="Deng Y."/>
            <person name="Han X.-F."/>
            <person name="Zhang Y.-Q."/>
        </authorList>
    </citation>
    <scope>NUCLEOTIDE SEQUENCE</scope>
    <source>
        <strain evidence="1">CPCC 203386</strain>
    </source>
</reference>
<sequence length="52" mass="5774">MSQKPVFNAEFKKGEKKPVVIKHDDGSETHLTAESAIFLSIFMKAKPKGLIT</sequence>
<keyword evidence="2" id="KW-1185">Reference proteome</keyword>
<dbReference type="RefSeq" id="WP_259543588.1">
    <property type="nucleotide sequence ID" value="NZ_JANLCJ010000532.1"/>
</dbReference>
<evidence type="ECO:0000313" key="2">
    <source>
        <dbReference type="Proteomes" id="UP001165586"/>
    </source>
</evidence>
<comment type="caution">
    <text evidence="1">The sequence shown here is derived from an EMBL/GenBank/DDBJ whole genome shotgun (WGS) entry which is preliminary data.</text>
</comment>
<dbReference type="EMBL" id="JANLCJ010000532">
    <property type="protein sequence ID" value="MCS5737243.1"/>
    <property type="molecule type" value="Genomic_DNA"/>
</dbReference>